<dbReference type="CDD" id="cd12611">
    <property type="entry name" value="RRM1_NGR1_NAM8_like"/>
    <property type="match status" value="1"/>
</dbReference>
<keyword evidence="1" id="KW-0677">Repeat</keyword>
<dbReference type="GO" id="GO:0003729">
    <property type="term" value="F:mRNA binding"/>
    <property type="evidence" value="ECO:0007669"/>
    <property type="project" value="InterPro"/>
</dbReference>
<dbReference type="GO" id="GO:0005829">
    <property type="term" value="C:cytosol"/>
    <property type="evidence" value="ECO:0007669"/>
    <property type="project" value="TreeGrafter"/>
</dbReference>
<feature type="domain" description="RRM" evidence="5">
    <location>
        <begin position="47"/>
        <end position="128"/>
    </location>
</feature>
<dbReference type="PANTHER" id="PTHR47640:SF10">
    <property type="entry name" value="TRNA SELENOCYSTEINE 1-ASSOCIATED PROTEIN 1-RELATED"/>
    <property type="match status" value="1"/>
</dbReference>
<evidence type="ECO:0000313" key="6">
    <source>
        <dbReference type="EMBL" id="AMD19770.1"/>
    </source>
</evidence>
<feature type="domain" description="RRM" evidence="5">
    <location>
        <begin position="136"/>
        <end position="215"/>
    </location>
</feature>
<evidence type="ECO:0000256" key="3">
    <source>
        <dbReference type="PROSITE-ProRule" id="PRU00176"/>
    </source>
</evidence>
<dbReference type="Pfam" id="PF00076">
    <property type="entry name" value="RRM_1"/>
    <property type="match status" value="3"/>
</dbReference>
<keyword evidence="2 3" id="KW-0694">RNA-binding</keyword>
<feature type="compositionally biased region" description="Low complexity" evidence="4">
    <location>
        <begin position="375"/>
        <end position="408"/>
    </location>
</feature>
<dbReference type="CDD" id="cd12345">
    <property type="entry name" value="RRM2_SECp43_like"/>
    <property type="match status" value="1"/>
</dbReference>
<evidence type="ECO:0000259" key="5">
    <source>
        <dbReference type="PROSITE" id="PS50102"/>
    </source>
</evidence>
<feature type="compositionally biased region" description="Polar residues" evidence="4">
    <location>
        <begin position="222"/>
        <end position="234"/>
    </location>
</feature>
<dbReference type="CDD" id="cd12346">
    <property type="entry name" value="RRM3_NGR1_NAM8_like"/>
    <property type="match status" value="1"/>
</dbReference>
<dbReference type="SMART" id="SM00360">
    <property type="entry name" value="RRM"/>
    <property type="match status" value="3"/>
</dbReference>
<dbReference type="AlphaFoldDB" id="A0A120K1U9"/>
<dbReference type="PROSITE" id="PS50102">
    <property type="entry name" value="RRM"/>
    <property type="match status" value="3"/>
</dbReference>
<accession>A0A120K1U9</accession>
<dbReference type="SUPFAM" id="SSF54928">
    <property type="entry name" value="RNA-binding domain, RBD"/>
    <property type="match status" value="2"/>
</dbReference>
<dbReference type="EMBL" id="CP014243">
    <property type="protein sequence ID" value="AMD19770.1"/>
    <property type="molecule type" value="Genomic_DNA"/>
</dbReference>
<dbReference type="STRING" id="45286.A0A120K1U9"/>
<evidence type="ECO:0000256" key="4">
    <source>
        <dbReference type="SAM" id="MobiDB-lite"/>
    </source>
</evidence>
<dbReference type="InterPro" id="IPR000504">
    <property type="entry name" value="RRM_dom"/>
</dbReference>
<keyword evidence="7" id="KW-1185">Reference proteome</keyword>
<dbReference type="InterPro" id="IPR050825">
    <property type="entry name" value="RBM42_RBP45_47-like"/>
</dbReference>
<feature type="compositionally biased region" description="Polar residues" evidence="4">
    <location>
        <begin position="1"/>
        <end position="24"/>
    </location>
</feature>
<gene>
    <name evidence="6" type="ORF">AW171_hschr31621</name>
</gene>
<feature type="compositionally biased region" description="Low complexity" evidence="4">
    <location>
        <begin position="30"/>
        <end position="40"/>
    </location>
</feature>
<dbReference type="GeneID" id="28722985"/>
<dbReference type="FunFam" id="3.30.70.330:FF:000065">
    <property type="entry name" value="mRNA binding post-transcriptional regulator"/>
    <property type="match status" value="1"/>
</dbReference>
<evidence type="ECO:0000313" key="7">
    <source>
        <dbReference type="Proteomes" id="UP000243052"/>
    </source>
</evidence>
<protein>
    <submittedName>
        <fullName evidence="6">HCL381Wp</fullName>
    </submittedName>
</protein>
<dbReference type="InterPro" id="IPR035979">
    <property type="entry name" value="RBD_domain_sf"/>
</dbReference>
<feature type="region of interest" description="Disordered" evidence="4">
    <location>
        <begin position="214"/>
        <end position="239"/>
    </location>
</feature>
<dbReference type="Gene3D" id="3.30.70.330">
    <property type="match status" value="3"/>
</dbReference>
<sequence>MSFNSQSSQDYNHSGSGQYVQQQQLHRKPSASSAGSGVSAAPETSSAQLYMGDLDPNWTENDIKQIWAAFGEPNIHIKLIKNNGSMTNSGYCFVEFPSNLAATNALLKTGLSIPLDPSRTLKLNWASFATMAGTEFAIFVGDLAPNVTESQLFGLFISRYTSTVNAKIVFDQTTGVSKGYGFVKFGNEAEQQRSLLEMQGVFLNGRAIRVSTTSKNKPKFQSMGSGTIGASSGAPTGAPTGHAQCNNQALLQQSQFIYPVQQQPALSQFTDPNNTTVFIGGLSSLVTEEELRTYFQPFGQIVYVKIPVGKGCGFVQYVDRGSAENAIAKMQGFPIGNSRIRLSWGRSAKQVAAMQQAFAIALEQQRTQQHHPRVQLQQHTQQQGHQHGQQHSQQHGQQSQQAQQGEQSLHVHPQSHQGQQQTVNSMPPLLQQQLHQQFPYQPQPGMPKIYNYALDSLTSTGSNYVPMCHTNNQLPYQSPAIPDASSAVLYPNRSSLDYSGFSTTTSNKSSFSFSPPASLGATYQGSDYYNVVGTPMVQTPNTAASGQSNIHPQVIVQGSETYEKGRNSSIDRLEQGSNGYIFV</sequence>
<dbReference type="OrthoDB" id="446113at2759"/>
<dbReference type="Proteomes" id="UP000243052">
    <property type="component" value="Chromosome iii"/>
</dbReference>
<name>A0A120K1U9_9SACH</name>
<dbReference type="RefSeq" id="XP_017986766.1">
    <property type="nucleotide sequence ID" value="XM_018131346.1"/>
</dbReference>
<proteinExistence type="predicted"/>
<dbReference type="PANTHER" id="PTHR47640">
    <property type="entry name" value="TRNA SELENOCYSTEINE 1-ASSOCIATED PROTEIN 1-RELATED-RELATED"/>
    <property type="match status" value="1"/>
</dbReference>
<reference evidence="6 7" key="1">
    <citation type="submission" date="2016-01" db="EMBL/GenBank/DDBJ databases">
        <title>Genome sequence of the yeast Holleya sinecauda.</title>
        <authorList>
            <person name="Dietrich F.S."/>
        </authorList>
    </citation>
    <scope>NUCLEOTIDE SEQUENCE [LARGE SCALE GENOMIC DNA]</scope>
    <source>
        <strain evidence="6 7">ATCC 58844</strain>
    </source>
</reference>
<feature type="domain" description="RRM" evidence="5">
    <location>
        <begin position="275"/>
        <end position="347"/>
    </location>
</feature>
<dbReference type="InterPro" id="IPR012677">
    <property type="entry name" value="Nucleotide-bd_a/b_plait_sf"/>
</dbReference>
<feature type="region of interest" description="Disordered" evidence="4">
    <location>
        <begin position="364"/>
        <end position="422"/>
    </location>
</feature>
<evidence type="ECO:0000256" key="1">
    <source>
        <dbReference type="ARBA" id="ARBA00022737"/>
    </source>
</evidence>
<evidence type="ECO:0000256" key="2">
    <source>
        <dbReference type="ARBA" id="ARBA00022884"/>
    </source>
</evidence>
<organism evidence="6 7">
    <name type="scientific">Eremothecium sinecaudum</name>
    <dbReference type="NCBI Taxonomy" id="45286"/>
    <lineage>
        <taxon>Eukaryota</taxon>
        <taxon>Fungi</taxon>
        <taxon>Dikarya</taxon>
        <taxon>Ascomycota</taxon>
        <taxon>Saccharomycotina</taxon>
        <taxon>Saccharomycetes</taxon>
        <taxon>Saccharomycetales</taxon>
        <taxon>Saccharomycetaceae</taxon>
        <taxon>Eremothecium</taxon>
    </lineage>
</organism>
<feature type="region of interest" description="Disordered" evidence="4">
    <location>
        <begin position="1"/>
        <end position="40"/>
    </location>
</feature>